<dbReference type="VEuPathDB" id="VectorBase:ASIC009460"/>
<dbReference type="Proteomes" id="UP000030765">
    <property type="component" value="Unassembled WGS sequence"/>
</dbReference>
<dbReference type="AlphaFoldDB" id="A0A084VVA6"/>
<organism evidence="1">
    <name type="scientific">Anopheles sinensis</name>
    <name type="common">Mosquito</name>
    <dbReference type="NCBI Taxonomy" id="74873"/>
    <lineage>
        <taxon>Eukaryota</taxon>
        <taxon>Metazoa</taxon>
        <taxon>Ecdysozoa</taxon>
        <taxon>Arthropoda</taxon>
        <taxon>Hexapoda</taxon>
        <taxon>Insecta</taxon>
        <taxon>Pterygota</taxon>
        <taxon>Neoptera</taxon>
        <taxon>Endopterygota</taxon>
        <taxon>Diptera</taxon>
        <taxon>Nematocera</taxon>
        <taxon>Culicoidea</taxon>
        <taxon>Culicidae</taxon>
        <taxon>Anophelinae</taxon>
        <taxon>Anopheles</taxon>
    </lineage>
</organism>
<reference evidence="1 3" key="1">
    <citation type="journal article" date="2014" name="BMC Genomics">
        <title>Genome sequence of Anopheles sinensis provides insight into genetics basis of mosquito competence for malaria parasites.</title>
        <authorList>
            <person name="Zhou D."/>
            <person name="Zhang D."/>
            <person name="Ding G."/>
            <person name="Shi L."/>
            <person name="Hou Q."/>
            <person name="Ye Y."/>
            <person name="Xu Y."/>
            <person name="Zhou H."/>
            <person name="Xiong C."/>
            <person name="Li S."/>
            <person name="Yu J."/>
            <person name="Hong S."/>
            <person name="Yu X."/>
            <person name="Zou P."/>
            <person name="Chen C."/>
            <person name="Chang X."/>
            <person name="Wang W."/>
            <person name="Lv Y."/>
            <person name="Sun Y."/>
            <person name="Ma L."/>
            <person name="Shen B."/>
            <person name="Zhu C."/>
        </authorList>
    </citation>
    <scope>NUCLEOTIDE SEQUENCE [LARGE SCALE GENOMIC DNA]</scope>
</reference>
<sequence>MNRSSLYRVPFMQPIGSPRHYNVRRSVALPASRHSTAEALGSIRPLREQSVLWQKRKHARLTIALAVDGGNTSNL</sequence>
<evidence type="ECO:0000313" key="2">
    <source>
        <dbReference type="EnsemblMetazoa" id="ASIC009460-PA"/>
    </source>
</evidence>
<keyword evidence="3" id="KW-1185">Reference proteome</keyword>
<evidence type="ECO:0000313" key="1">
    <source>
        <dbReference type="EMBL" id="KFB41900.1"/>
    </source>
</evidence>
<gene>
    <name evidence="1" type="ORF">ZHAS_00009460</name>
</gene>
<proteinExistence type="predicted"/>
<dbReference type="EMBL" id="ATLV01017168">
    <property type="status" value="NOT_ANNOTATED_CDS"/>
    <property type="molecule type" value="Genomic_DNA"/>
</dbReference>
<reference evidence="2" key="2">
    <citation type="submission" date="2020-05" db="UniProtKB">
        <authorList>
            <consortium name="EnsemblMetazoa"/>
        </authorList>
    </citation>
    <scope>IDENTIFICATION</scope>
</reference>
<evidence type="ECO:0000313" key="3">
    <source>
        <dbReference type="Proteomes" id="UP000030765"/>
    </source>
</evidence>
<dbReference type="EnsemblMetazoa" id="ASIC009460-RA">
    <property type="protein sequence ID" value="ASIC009460-PA"/>
    <property type="gene ID" value="ASIC009460"/>
</dbReference>
<accession>A0A084VVA6</accession>
<protein>
    <submittedName>
        <fullName evidence="1 2">Uncharacterized protein</fullName>
    </submittedName>
</protein>
<name>A0A084VVA6_ANOSI</name>
<dbReference type="EMBL" id="KE525157">
    <property type="protein sequence ID" value="KFB41900.1"/>
    <property type="molecule type" value="Genomic_DNA"/>
</dbReference>